<keyword evidence="5" id="KW-1185">Reference proteome</keyword>
<name>A0A6J8CJ66_MYTCO</name>
<dbReference type="OrthoDB" id="1847170at2759"/>
<feature type="domain" description="Novel STAND NTPase 3" evidence="3">
    <location>
        <begin position="326"/>
        <end position="480"/>
    </location>
</feature>
<keyword evidence="1" id="KW-1133">Transmembrane helix</keyword>
<dbReference type="Proteomes" id="UP000507470">
    <property type="component" value="Unassembled WGS sequence"/>
</dbReference>
<evidence type="ECO:0000313" key="4">
    <source>
        <dbReference type="EMBL" id="CAC5394960.1"/>
    </source>
</evidence>
<keyword evidence="1" id="KW-0812">Transmembrane</keyword>
<dbReference type="SUPFAM" id="SSF52540">
    <property type="entry name" value="P-loop containing nucleoside triphosphate hydrolases"/>
    <property type="match status" value="1"/>
</dbReference>
<evidence type="ECO:0000313" key="5">
    <source>
        <dbReference type="Proteomes" id="UP000507470"/>
    </source>
</evidence>
<proteinExistence type="predicted"/>
<dbReference type="InterPro" id="IPR027417">
    <property type="entry name" value="P-loop_NTPase"/>
</dbReference>
<keyword evidence="2" id="KW-0732">Signal</keyword>
<feature type="signal peptide" evidence="2">
    <location>
        <begin position="1"/>
        <end position="18"/>
    </location>
</feature>
<evidence type="ECO:0000259" key="3">
    <source>
        <dbReference type="Pfam" id="PF20720"/>
    </source>
</evidence>
<feature type="transmembrane region" description="Helical" evidence="1">
    <location>
        <begin position="225"/>
        <end position="247"/>
    </location>
</feature>
<dbReference type="InterPro" id="IPR049050">
    <property type="entry name" value="nSTAND3"/>
</dbReference>
<organism evidence="4 5">
    <name type="scientific">Mytilus coruscus</name>
    <name type="common">Sea mussel</name>
    <dbReference type="NCBI Taxonomy" id="42192"/>
    <lineage>
        <taxon>Eukaryota</taxon>
        <taxon>Metazoa</taxon>
        <taxon>Spiralia</taxon>
        <taxon>Lophotrochozoa</taxon>
        <taxon>Mollusca</taxon>
        <taxon>Bivalvia</taxon>
        <taxon>Autobranchia</taxon>
        <taxon>Pteriomorphia</taxon>
        <taxon>Mytilida</taxon>
        <taxon>Mytiloidea</taxon>
        <taxon>Mytilidae</taxon>
        <taxon>Mytilinae</taxon>
        <taxon>Mytilus</taxon>
    </lineage>
</organism>
<evidence type="ECO:0000256" key="1">
    <source>
        <dbReference type="SAM" id="Phobius"/>
    </source>
</evidence>
<keyword evidence="1" id="KW-0472">Membrane</keyword>
<feature type="chain" id="PRO_5026652260" description="Novel STAND NTPase 3 domain-containing protein" evidence="2">
    <location>
        <begin position="19"/>
        <end position="713"/>
    </location>
</feature>
<evidence type="ECO:0000256" key="2">
    <source>
        <dbReference type="SAM" id="SignalP"/>
    </source>
</evidence>
<protein>
    <recommendedName>
        <fullName evidence="3">Novel STAND NTPase 3 domain-containing protein</fullName>
    </recommendedName>
</protein>
<sequence>MYICSLCLIMSLWKLTESGVSFHCPVQSHWKHRAETYCGSVDGYFCLFNQNEHYFTEFCRKHQDFEAPGRKLIVAGSSNGTLQGANCDSEFYQPFKFLSSGSSRCVYEKSYCSEEGLVTSRNGTLEKDRSCRCDYTRGYDFIVQPKHRCHCEPSEEDCSCHLKICPSNYILSPDYECLNENEWKPSFYCDSISTVVLPKDPEIPLWTDNSSLESYALAKRKAARVVVLVLFILMFSVPIIILVLPIIEERLYRMKRKRTEVDEKIASQIAIEKSSWKKQIDAFDSEKQELKGKICRLEDNIGKVPYHVLELQEETLLKWSNELTKFVITKAAQSVYKSIQTKKLVAIIGPTGTGKSMCAYHIAFRLKNEYGYTIVPVRQPSDITQYYLPGTNQVFIIDDFIGKYALDEAEAVSWEKEGPFIHKILSNDDQTKVILTCRKSIWHPEICERFRLSDFVCDLHTDELRLTLLEKRTICETYLEKNDAKVINDDIIMMYPFLPSLCSIFTSKDVGTVEHFFTLPVQFIEKEIDSYKMKSPVRYISLAVLAIEQKIPKKSFFDNIRTEELIKNLFGESGSQILPSKRLIISQLEALTDTYVKVDNDCFEFIHETMQTIVLYCIAKTFINSVLKYCRSAVIKNQVELACVKEEETVPVIKITPEHEEAYFTRLARDLSEGQLVDVFEKNQSAFPIFREKFLEFLKNSKTGKNGKRMQTV</sequence>
<dbReference type="Pfam" id="PF20720">
    <property type="entry name" value="nSTAND3"/>
    <property type="match status" value="1"/>
</dbReference>
<dbReference type="Gene3D" id="3.40.50.300">
    <property type="entry name" value="P-loop containing nucleotide triphosphate hydrolases"/>
    <property type="match status" value="1"/>
</dbReference>
<accession>A0A6J8CJ66</accession>
<gene>
    <name evidence="4" type="ORF">MCOR_29677</name>
</gene>
<reference evidence="4 5" key="1">
    <citation type="submission" date="2020-06" db="EMBL/GenBank/DDBJ databases">
        <authorList>
            <person name="Li R."/>
            <person name="Bekaert M."/>
        </authorList>
    </citation>
    <scope>NUCLEOTIDE SEQUENCE [LARGE SCALE GENOMIC DNA]</scope>
    <source>
        <strain evidence="5">wild</strain>
    </source>
</reference>
<dbReference type="EMBL" id="CACVKT020005422">
    <property type="protein sequence ID" value="CAC5394960.1"/>
    <property type="molecule type" value="Genomic_DNA"/>
</dbReference>
<dbReference type="AlphaFoldDB" id="A0A6J8CJ66"/>